<protein>
    <submittedName>
        <fullName evidence="2">Uncharacterized protein</fullName>
    </submittedName>
</protein>
<keyword evidence="3" id="KW-1185">Reference proteome</keyword>
<comment type="caution">
    <text evidence="2">The sequence shown here is derived from an EMBL/GenBank/DDBJ whole genome shotgun (WGS) entry which is preliminary data.</text>
</comment>
<keyword evidence="1" id="KW-1133">Transmembrane helix</keyword>
<sequence>MARLAGLGSTQPRRQGSFEGRMSVMLEYLLYGALITFFAGLTAVLFGAGYMLYQCGVSAMEDRNDDIARRRLS</sequence>
<name>A0A2S6N0P0_9HYPH</name>
<accession>A0A2S6N0P0</accession>
<gene>
    <name evidence="2" type="ORF">CCR94_18575</name>
</gene>
<reference evidence="2 3" key="1">
    <citation type="journal article" date="2018" name="Arch. Microbiol.">
        <title>New insights into the metabolic potential of the phototrophic purple bacterium Rhodopila globiformis DSM 161(T) from its draft genome sequence and evidence for a vanadium-dependent nitrogenase.</title>
        <authorList>
            <person name="Imhoff J.F."/>
            <person name="Rahn T."/>
            <person name="Kunzel S."/>
            <person name="Neulinger S.C."/>
        </authorList>
    </citation>
    <scope>NUCLEOTIDE SEQUENCE [LARGE SCALE GENOMIC DNA]</scope>
    <source>
        <strain evidence="2 3">DSM 16996</strain>
    </source>
</reference>
<proteinExistence type="predicted"/>
<dbReference type="Proteomes" id="UP000239089">
    <property type="component" value="Unassembled WGS sequence"/>
</dbReference>
<keyword evidence="1" id="KW-0472">Membrane</keyword>
<dbReference type="AlphaFoldDB" id="A0A2S6N0P0"/>
<evidence type="ECO:0000313" key="3">
    <source>
        <dbReference type="Proteomes" id="UP000239089"/>
    </source>
</evidence>
<evidence type="ECO:0000256" key="1">
    <source>
        <dbReference type="SAM" id="Phobius"/>
    </source>
</evidence>
<evidence type="ECO:0000313" key="2">
    <source>
        <dbReference type="EMBL" id="PPQ28184.1"/>
    </source>
</evidence>
<dbReference type="EMBL" id="NHSJ01000114">
    <property type="protein sequence ID" value="PPQ28184.1"/>
    <property type="molecule type" value="Genomic_DNA"/>
</dbReference>
<feature type="transmembrane region" description="Helical" evidence="1">
    <location>
        <begin position="28"/>
        <end position="53"/>
    </location>
</feature>
<keyword evidence="1" id="KW-0812">Transmembrane</keyword>
<organism evidence="2 3">
    <name type="scientific">Rhodoblastus sphagnicola</name>
    <dbReference type="NCBI Taxonomy" id="333368"/>
    <lineage>
        <taxon>Bacteria</taxon>
        <taxon>Pseudomonadati</taxon>
        <taxon>Pseudomonadota</taxon>
        <taxon>Alphaproteobacteria</taxon>
        <taxon>Hyphomicrobiales</taxon>
        <taxon>Rhodoblastaceae</taxon>
        <taxon>Rhodoblastus</taxon>
    </lineage>
</organism>